<proteinExistence type="predicted"/>
<dbReference type="RefSeq" id="WP_099256167.1">
    <property type="nucleotide sequence ID" value="NZ_NHOA01000129.1"/>
</dbReference>
<dbReference type="OrthoDB" id="320276at2157"/>
<name>A0A2G1WGC0_9EURY</name>
<keyword evidence="5" id="KW-1185">Reference proteome</keyword>
<feature type="compositionally biased region" description="Basic and acidic residues" evidence="1">
    <location>
        <begin position="264"/>
        <end position="280"/>
    </location>
</feature>
<evidence type="ECO:0000313" key="4">
    <source>
        <dbReference type="EMBL" id="PHQ38023.1"/>
    </source>
</evidence>
<dbReference type="InterPro" id="IPR058439">
    <property type="entry name" value="DUF8126"/>
</dbReference>
<accession>A0A2G1WGC0</accession>
<reference evidence="4 5" key="1">
    <citation type="journal article" date="2014" name="Front. Microbiol.">
        <title>Population and genomic analysis of the genus Halorubrum.</title>
        <authorList>
            <person name="Fullmer M.S."/>
            <person name="Soucy S.M."/>
            <person name="Swithers K.S."/>
            <person name="Makkay A.M."/>
            <person name="Wheeler R."/>
            <person name="Ventosa A."/>
            <person name="Gogarten J.P."/>
            <person name="Papke R.T."/>
        </authorList>
    </citation>
    <scope>NUCLEOTIDE SEQUENCE [LARGE SCALE GENOMIC DNA]</scope>
    <source>
        <strain evidence="4 5">C49</strain>
    </source>
</reference>
<evidence type="ECO:0000313" key="5">
    <source>
        <dbReference type="Proteomes" id="UP000222824"/>
    </source>
</evidence>
<gene>
    <name evidence="4" type="ORF">DJ69_13890</name>
</gene>
<dbReference type="Pfam" id="PF26447">
    <property type="entry name" value="DUF8126"/>
    <property type="match status" value="1"/>
</dbReference>
<feature type="transmembrane region" description="Helical" evidence="2">
    <location>
        <begin position="53"/>
        <end position="72"/>
    </location>
</feature>
<feature type="domain" description="DUF8125" evidence="3">
    <location>
        <begin position="157"/>
        <end position="232"/>
    </location>
</feature>
<evidence type="ECO:0000259" key="3">
    <source>
        <dbReference type="Pfam" id="PF26447"/>
    </source>
</evidence>
<dbReference type="Pfam" id="PF26446">
    <property type="entry name" value="DUF8125"/>
    <property type="match status" value="1"/>
</dbReference>
<keyword evidence="2" id="KW-1133">Transmembrane helix</keyword>
<protein>
    <recommendedName>
        <fullName evidence="3">DUF8125 domain-containing protein</fullName>
    </recommendedName>
</protein>
<organism evidence="4 5">
    <name type="scientific">Halorubrum persicum</name>
    <dbReference type="NCBI Taxonomy" id="1383844"/>
    <lineage>
        <taxon>Archaea</taxon>
        <taxon>Methanobacteriati</taxon>
        <taxon>Methanobacteriota</taxon>
        <taxon>Stenosarchaea group</taxon>
        <taxon>Halobacteria</taxon>
        <taxon>Halobacteriales</taxon>
        <taxon>Haloferacaceae</taxon>
        <taxon>Halorubrum</taxon>
    </lineage>
</organism>
<dbReference type="Proteomes" id="UP000222824">
    <property type="component" value="Unassembled WGS sequence"/>
</dbReference>
<feature type="region of interest" description="Disordered" evidence="1">
    <location>
        <begin position="250"/>
        <end position="280"/>
    </location>
</feature>
<dbReference type="AlphaFoldDB" id="A0A2G1WGC0"/>
<evidence type="ECO:0000256" key="1">
    <source>
        <dbReference type="SAM" id="MobiDB-lite"/>
    </source>
</evidence>
<evidence type="ECO:0000256" key="2">
    <source>
        <dbReference type="SAM" id="Phobius"/>
    </source>
</evidence>
<keyword evidence="2" id="KW-0472">Membrane</keyword>
<sequence>MTQHNPPTLKDEQPAYLDLLDWVRARAPQLVVIGTAATIIAMITGFGVSVPRFWYVAGITALLVSPLGWMTGSKVVSWLYNPSFVWLIDLDARVLEGGIYRLPPDDFREMDVLDGDEFINASYSLTQLSPSLYVGKQVDLEDMTVVGTWRGTLDDRELTRALRAVHECRGQLQEDAQRGFILEASAFTVVRRATRNTVKSVIELFEDGSLPDSGDGIGKAIDKELEEFGLDDPAGDDLADLVDDQDLDDLDHKSGFDFSEPEPSTDRNGHAEKVEVSADD</sequence>
<dbReference type="InterPro" id="IPR058438">
    <property type="entry name" value="DUF8125"/>
</dbReference>
<feature type="transmembrane region" description="Helical" evidence="2">
    <location>
        <begin position="30"/>
        <end position="47"/>
    </location>
</feature>
<keyword evidence="2" id="KW-0812">Transmembrane</keyword>
<dbReference type="EMBL" id="NHOA01000129">
    <property type="protein sequence ID" value="PHQ38023.1"/>
    <property type="molecule type" value="Genomic_DNA"/>
</dbReference>
<comment type="caution">
    <text evidence="4">The sequence shown here is derived from an EMBL/GenBank/DDBJ whole genome shotgun (WGS) entry which is preliminary data.</text>
</comment>